<dbReference type="Pfam" id="PF01575">
    <property type="entry name" value="MaoC_dehydratas"/>
    <property type="match status" value="1"/>
</dbReference>
<dbReference type="InParanoid" id="A0A212QTK4"/>
<dbReference type="PANTHER" id="PTHR43664:SF1">
    <property type="entry name" value="BETA-METHYLMALYL-COA DEHYDRATASE"/>
    <property type="match status" value="1"/>
</dbReference>
<evidence type="ECO:0000259" key="1">
    <source>
        <dbReference type="Pfam" id="PF01575"/>
    </source>
</evidence>
<evidence type="ECO:0000313" key="3">
    <source>
        <dbReference type="Proteomes" id="UP000197025"/>
    </source>
</evidence>
<dbReference type="RefSeq" id="WP_088570865.1">
    <property type="nucleotide sequence ID" value="NZ_FYEK01000022.1"/>
</dbReference>
<dbReference type="Gene3D" id="3.10.129.10">
    <property type="entry name" value="Hotdog Thioesterase"/>
    <property type="match status" value="1"/>
</dbReference>
<dbReference type="InterPro" id="IPR052342">
    <property type="entry name" value="MCH/BMMD"/>
</dbReference>
<dbReference type="InterPro" id="IPR002539">
    <property type="entry name" value="MaoC-like_dom"/>
</dbReference>
<accession>A0A212QTK4</accession>
<protein>
    <submittedName>
        <fullName evidence="2">Acyl dehydratase</fullName>
    </submittedName>
</protein>
<organism evidence="2 3">
    <name type="scientific">Thermoflexus hugenholtzii JAD2</name>
    <dbReference type="NCBI Taxonomy" id="877466"/>
    <lineage>
        <taxon>Bacteria</taxon>
        <taxon>Bacillati</taxon>
        <taxon>Chloroflexota</taxon>
        <taxon>Thermoflexia</taxon>
        <taxon>Thermoflexales</taxon>
        <taxon>Thermoflexaceae</taxon>
        <taxon>Thermoflexus</taxon>
    </lineage>
</organism>
<dbReference type="PANTHER" id="PTHR43664">
    <property type="entry name" value="MONOAMINE OXIDASE-RELATED"/>
    <property type="match status" value="1"/>
</dbReference>
<feature type="domain" description="MaoC-like" evidence="1">
    <location>
        <begin position="19"/>
        <end position="118"/>
    </location>
</feature>
<evidence type="ECO:0000313" key="2">
    <source>
        <dbReference type="EMBL" id="SNB62876.1"/>
    </source>
</evidence>
<proteinExistence type="predicted"/>
<dbReference type="OrthoDB" id="9801625at2"/>
<reference evidence="3" key="1">
    <citation type="submission" date="2017-06" db="EMBL/GenBank/DDBJ databases">
        <authorList>
            <person name="Varghese N."/>
            <person name="Submissions S."/>
        </authorList>
    </citation>
    <scope>NUCLEOTIDE SEQUENCE [LARGE SCALE GENOMIC DNA]</scope>
    <source>
        <strain evidence="3">JAD2</strain>
    </source>
</reference>
<keyword evidence="3" id="KW-1185">Reference proteome</keyword>
<dbReference type="SUPFAM" id="SSF54637">
    <property type="entry name" value="Thioesterase/thiol ester dehydrase-isomerase"/>
    <property type="match status" value="1"/>
</dbReference>
<dbReference type="InterPro" id="IPR029069">
    <property type="entry name" value="HotDog_dom_sf"/>
</dbReference>
<dbReference type="Proteomes" id="UP000197025">
    <property type="component" value="Unassembled WGS sequence"/>
</dbReference>
<gene>
    <name evidence="2" type="ORF">SAMN02746019_00006050</name>
</gene>
<dbReference type="AlphaFoldDB" id="A0A212QTK4"/>
<sequence length="172" mass="18630">MTTWSAGPRGLFFEDLEVGWKVRTPGRTVTEADIVGFAGLSGDYTPLHTDAEYARGTMFGERIAHGLLGLAIASGLATRLGFLEETVEAFTGLEWKFRAPIRIGDTLYAEIEVAQKRPTPDGRAGFVVFNVQVRNQRGEVVQRGQWTLLVRARGAGAPQASPAASPERPSEG</sequence>
<name>A0A212QTK4_9CHLR</name>
<dbReference type="EMBL" id="FYEK01000022">
    <property type="protein sequence ID" value="SNB62876.1"/>
    <property type="molecule type" value="Genomic_DNA"/>
</dbReference>